<name>A0A9P4UL26_9PEZI</name>
<organism evidence="3 4">
    <name type="scientific">Polychaeton citri CBS 116435</name>
    <dbReference type="NCBI Taxonomy" id="1314669"/>
    <lineage>
        <taxon>Eukaryota</taxon>
        <taxon>Fungi</taxon>
        <taxon>Dikarya</taxon>
        <taxon>Ascomycota</taxon>
        <taxon>Pezizomycotina</taxon>
        <taxon>Dothideomycetes</taxon>
        <taxon>Dothideomycetidae</taxon>
        <taxon>Capnodiales</taxon>
        <taxon>Capnodiaceae</taxon>
        <taxon>Polychaeton</taxon>
    </lineage>
</organism>
<accession>A0A9P4UL26</accession>
<feature type="domain" description="Zn(2)-C6 fungal-type" evidence="2">
    <location>
        <begin position="16"/>
        <end position="49"/>
    </location>
</feature>
<dbReference type="SUPFAM" id="SSF57701">
    <property type="entry name" value="Zn2/Cys6 DNA-binding domain"/>
    <property type="match status" value="1"/>
</dbReference>
<keyword evidence="4" id="KW-1185">Reference proteome</keyword>
<dbReference type="CDD" id="cd12148">
    <property type="entry name" value="fungal_TF_MHR"/>
    <property type="match status" value="1"/>
</dbReference>
<dbReference type="GO" id="GO:0008270">
    <property type="term" value="F:zinc ion binding"/>
    <property type="evidence" value="ECO:0007669"/>
    <property type="project" value="InterPro"/>
</dbReference>
<reference evidence="3" key="1">
    <citation type="journal article" date="2020" name="Stud. Mycol.">
        <title>101 Dothideomycetes genomes: a test case for predicting lifestyles and emergence of pathogens.</title>
        <authorList>
            <person name="Haridas S."/>
            <person name="Albert R."/>
            <person name="Binder M."/>
            <person name="Bloem J."/>
            <person name="Labutti K."/>
            <person name="Salamov A."/>
            <person name="Andreopoulos B."/>
            <person name="Baker S."/>
            <person name="Barry K."/>
            <person name="Bills G."/>
            <person name="Bluhm B."/>
            <person name="Cannon C."/>
            <person name="Castanera R."/>
            <person name="Culley D."/>
            <person name="Daum C."/>
            <person name="Ezra D."/>
            <person name="Gonzalez J."/>
            <person name="Henrissat B."/>
            <person name="Kuo A."/>
            <person name="Liang C."/>
            <person name="Lipzen A."/>
            <person name="Lutzoni F."/>
            <person name="Magnuson J."/>
            <person name="Mondo S."/>
            <person name="Nolan M."/>
            <person name="Ohm R."/>
            <person name="Pangilinan J."/>
            <person name="Park H.-J."/>
            <person name="Ramirez L."/>
            <person name="Alfaro M."/>
            <person name="Sun H."/>
            <person name="Tritt A."/>
            <person name="Yoshinaga Y."/>
            <person name="Zwiers L.-H."/>
            <person name="Turgeon B."/>
            <person name="Goodwin S."/>
            <person name="Spatafora J."/>
            <person name="Crous P."/>
            <person name="Grigoriev I."/>
        </authorList>
    </citation>
    <scope>NUCLEOTIDE SEQUENCE</scope>
    <source>
        <strain evidence="3">CBS 116435</strain>
    </source>
</reference>
<dbReference type="EMBL" id="MU003831">
    <property type="protein sequence ID" value="KAF2718064.1"/>
    <property type="molecule type" value="Genomic_DNA"/>
</dbReference>
<dbReference type="Proteomes" id="UP000799441">
    <property type="component" value="Unassembled WGS sequence"/>
</dbReference>
<dbReference type="PROSITE" id="PS00463">
    <property type="entry name" value="ZN2_CY6_FUNGAL_1"/>
    <property type="match status" value="1"/>
</dbReference>
<evidence type="ECO:0000256" key="1">
    <source>
        <dbReference type="ARBA" id="ARBA00023242"/>
    </source>
</evidence>
<dbReference type="Gene3D" id="4.10.240.10">
    <property type="entry name" value="Zn(2)-C6 fungal-type DNA-binding domain"/>
    <property type="match status" value="1"/>
</dbReference>
<dbReference type="AlphaFoldDB" id="A0A9P4UL26"/>
<evidence type="ECO:0000313" key="4">
    <source>
        <dbReference type="Proteomes" id="UP000799441"/>
    </source>
</evidence>
<evidence type="ECO:0000259" key="2">
    <source>
        <dbReference type="PROSITE" id="PS50048"/>
    </source>
</evidence>
<sequence length="696" mass="78187">MTDQPPSKRVRRGAKSCVECRHRKVRCVWPSEQADVCQNCLARGRPCQVQTHMITTSEVVNLRSRDRIHHLEDTVANLWKVVRGLEAKLEDVPSKPVEHAVQTPPYTVPPVEIDDGLSTSELSEVSPSDPPAHLLRLFDNNLLAHHEAKTQPTTSALHSEGQHWPAKVSALRAFLPSRPDMLTICAQASSWLYMYNSLFPMLNIMQTSEEMLVQYDRLQQFRDADVTDIAALLLSIAITVQQTPQNVTCSSIRSTNNASAYIQKISDAINRIVISDDTILSTFKGIETALLYLRLDLGFARVKKMWLLLHRIIAVAEIMGLPQAAMSGIHQEKIPIPQNEPFDSNHHGRDDQTIKAMLWESICAVNRLISMMWSLPLATSKYSFPTRAVIDDRGQVISQTYLWNMVDNAHRILELDVDAASSSTHARAFSVAIEIDQQLRALAAKTPKSWWKVQWTELSVDAILQYWHCYLMARAHMPLALANDDQLYAFNFATCLSACQELAGRYLYLRKLLPLGFCANHVIDLQVFTATVFLLLTIRRGATTPLQPVSSEPKEDLVGQVLQVMESIPKGVGWNFAHHAANAIRSLRSILEHPHSQSQEPVKMSLKLPLVGRISVSRKDFVTERPPQQASSFQPDNLLQVQSGLTNLDTLPGLSDNNMTNQLAYSFEVLDGHSFFNDAVFDQDSWLNWVDGGVEP</sequence>
<dbReference type="PANTHER" id="PTHR47840">
    <property type="entry name" value="ZN(II)2CYS6 TRANSCRIPTION FACTOR (EUROFUNG)-RELATED"/>
    <property type="match status" value="1"/>
</dbReference>
<dbReference type="CDD" id="cd00067">
    <property type="entry name" value="GAL4"/>
    <property type="match status" value="1"/>
</dbReference>
<gene>
    <name evidence="3" type="ORF">K431DRAFT_231701</name>
</gene>
<dbReference type="InterPro" id="IPR001138">
    <property type="entry name" value="Zn2Cys6_DnaBD"/>
</dbReference>
<evidence type="ECO:0000313" key="3">
    <source>
        <dbReference type="EMBL" id="KAF2718064.1"/>
    </source>
</evidence>
<dbReference type="PROSITE" id="PS50048">
    <property type="entry name" value="ZN2_CY6_FUNGAL_2"/>
    <property type="match status" value="1"/>
</dbReference>
<proteinExistence type="predicted"/>
<dbReference type="OrthoDB" id="5392779at2759"/>
<keyword evidence="1" id="KW-0539">Nucleus</keyword>
<dbReference type="PANTHER" id="PTHR47840:SF3">
    <property type="entry name" value="ZN(II)2CYS6 TRANSCRIPTION FACTOR (EUROFUNG)"/>
    <property type="match status" value="1"/>
</dbReference>
<dbReference type="GO" id="GO:0000981">
    <property type="term" value="F:DNA-binding transcription factor activity, RNA polymerase II-specific"/>
    <property type="evidence" value="ECO:0007669"/>
    <property type="project" value="InterPro"/>
</dbReference>
<comment type="caution">
    <text evidence="3">The sequence shown here is derived from an EMBL/GenBank/DDBJ whole genome shotgun (WGS) entry which is preliminary data.</text>
</comment>
<protein>
    <recommendedName>
        <fullName evidence="2">Zn(2)-C6 fungal-type domain-containing protein</fullName>
    </recommendedName>
</protein>
<dbReference type="InterPro" id="IPR036864">
    <property type="entry name" value="Zn2-C6_fun-type_DNA-bd_sf"/>
</dbReference>
<dbReference type="SMART" id="SM00066">
    <property type="entry name" value="GAL4"/>
    <property type="match status" value="1"/>
</dbReference>